<dbReference type="EMBL" id="CAJNOR010016519">
    <property type="protein sequence ID" value="CAF1685244.1"/>
    <property type="molecule type" value="Genomic_DNA"/>
</dbReference>
<evidence type="ECO:0000256" key="1">
    <source>
        <dbReference type="ARBA" id="ARBA00022723"/>
    </source>
</evidence>
<evidence type="ECO:0000256" key="5">
    <source>
        <dbReference type="PROSITE-ProRule" id="PRU00042"/>
    </source>
</evidence>
<dbReference type="AlphaFoldDB" id="A0A816H970"/>
<evidence type="ECO:0000256" key="4">
    <source>
        <dbReference type="ARBA" id="ARBA00022833"/>
    </source>
</evidence>
<evidence type="ECO:0000256" key="2">
    <source>
        <dbReference type="ARBA" id="ARBA00022737"/>
    </source>
</evidence>
<dbReference type="PANTHER" id="PTHR24379">
    <property type="entry name" value="KRAB AND ZINC FINGER DOMAIN-CONTAINING"/>
    <property type="match status" value="1"/>
</dbReference>
<gene>
    <name evidence="7" type="ORF">XAT740_LOCUS61718</name>
</gene>
<accession>A0A816H970</accession>
<name>A0A816H970_ADIRI</name>
<dbReference type="PROSITE" id="PS50157">
    <property type="entry name" value="ZINC_FINGER_C2H2_2"/>
    <property type="match status" value="2"/>
</dbReference>
<protein>
    <recommendedName>
        <fullName evidence="6">C2H2-type domain-containing protein</fullName>
    </recommendedName>
</protein>
<keyword evidence="3 5" id="KW-0863">Zinc-finger</keyword>
<organism evidence="7 8">
    <name type="scientific">Adineta ricciae</name>
    <name type="common">Rotifer</name>
    <dbReference type="NCBI Taxonomy" id="249248"/>
    <lineage>
        <taxon>Eukaryota</taxon>
        <taxon>Metazoa</taxon>
        <taxon>Spiralia</taxon>
        <taxon>Gnathifera</taxon>
        <taxon>Rotifera</taxon>
        <taxon>Eurotatoria</taxon>
        <taxon>Bdelloidea</taxon>
        <taxon>Adinetida</taxon>
        <taxon>Adinetidae</taxon>
        <taxon>Adineta</taxon>
    </lineage>
</organism>
<keyword evidence="2" id="KW-0677">Repeat</keyword>
<evidence type="ECO:0000256" key="3">
    <source>
        <dbReference type="ARBA" id="ARBA00022771"/>
    </source>
</evidence>
<evidence type="ECO:0000259" key="6">
    <source>
        <dbReference type="PROSITE" id="PS50157"/>
    </source>
</evidence>
<feature type="non-terminal residue" evidence="7">
    <location>
        <position position="1"/>
    </location>
</feature>
<dbReference type="Gene3D" id="3.30.160.60">
    <property type="entry name" value="Classic Zinc Finger"/>
    <property type="match status" value="2"/>
</dbReference>
<keyword evidence="1" id="KW-0479">Metal-binding</keyword>
<sequence>YFQSTDLINTKLKDIDNSPSFAPVTSTNSSQSTRPERLYGCSACSYECTNPSNIHRHVEVHCGDDGGGFQCSQCFFLSKWRASIRKHMISTHGSSLASLTNVLEPITISKSDDATVIVKKWLVHENGNKHEDDLNNNSTHTMDISIYYCSSCPYTTNNRTSFEQHVIHHTLSKADDDIYTCSFCTFNTHEKDSFNDHQMLHIMKEDFHEDATANAVENTVI</sequence>
<feature type="domain" description="C2H2-type" evidence="6">
    <location>
        <begin position="147"/>
        <end position="174"/>
    </location>
</feature>
<dbReference type="GO" id="GO:0008270">
    <property type="term" value="F:zinc ion binding"/>
    <property type="evidence" value="ECO:0007669"/>
    <property type="project" value="UniProtKB-KW"/>
</dbReference>
<proteinExistence type="predicted"/>
<dbReference type="PROSITE" id="PS00028">
    <property type="entry name" value="ZINC_FINGER_C2H2_1"/>
    <property type="match status" value="1"/>
</dbReference>
<dbReference type="InterPro" id="IPR013087">
    <property type="entry name" value="Znf_C2H2_type"/>
</dbReference>
<dbReference type="Proteomes" id="UP000663828">
    <property type="component" value="Unassembled WGS sequence"/>
</dbReference>
<evidence type="ECO:0000313" key="7">
    <source>
        <dbReference type="EMBL" id="CAF1685244.1"/>
    </source>
</evidence>
<dbReference type="SMART" id="SM00355">
    <property type="entry name" value="ZnF_C2H2"/>
    <property type="match status" value="4"/>
</dbReference>
<dbReference type="PANTHER" id="PTHR24379:SF121">
    <property type="entry name" value="C2H2-TYPE DOMAIN-CONTAINING PROTEIN"/>
    <property type="match status" value="1"/>
</dbReference>
<reference evidence="7" key="1">
    <citation type="submission" date="2021-02" db="EMBL/GenBank/DDBJ databases">
        <authorList>
            <person name="Nowell W R."/>
        </authorList>
    </citation>
    <scope>NUCLEOTIDE SEQUENCE</scope>
</reference>
<evidence type="ECO:0000313" key="8">
    <source>
        <dbReference type="Proteomes" id="UP000663828"/>
    </source>
</evidence>
<feature type="domain" description="C2H2-type" evidence="6">
    <location>
        <begin position="39"/>
        <end position="66"/>
    </location>
</feature>
<keyword evidence="8" id="KW-1185">Reference proteome</keyword>
<keyword evidence="4" id="KW-0862">Zinc</keyword>
<comment type="caution">
    <text evidence="7">The sequence shown here is derived from an EMBL/GenBank/DDBJ whole genome shotgun (WGS) entry which is preliminary data.</text>
</comment>